<evidence type="ECO:0000256" key="6">
    <source>
        <dbReference type="ARBA" id="ARBA00022695"/>
    </source>
</evidence>
<reference evidence="14" key="1">
    <citation type="submission" date="2016-11" db="EMBL/GenBank/DDBJ databases">
        <authorList>
            <person name="Varghese N."/>
            <person name="Submissions S."/>
        </authorList>
    </citation>
    <scope>NUCLEOTIDE SEQUENCE [LARGE SCALE GENOMIC DNA]</scope>
    <source>
        <strain evidence="14">DSM 22363</strain>
    </source>
</reference>
<dbReference type="InterPro" id="IPR014729">
    <property type="entry name" value="Rossmann-like_a/b/a_fold"/>
</dbReference>
<comment type="function">
    <text evidence="1 11">Catalyzes the reversible adenylation of nicotinate mononucleotide (NaMN) to nicotinic acid adenine dinucleotide (NaAD).</text>
</comment>
<comment type="catalytic activity">
    <reaction evidence="10 11">
        <text>nicotinate beta-D-ribonucleotide + ATP + H(+) = deamido-NAD(+) + diphosphate</text>
        <dbReference type="Rhea" id="RHEA:22860"/>
        <dbReference type="ChEBI" id="CHEBI:15378"/>
        <dbReference type="ChEBI" id="CHEBI:30616"/>
        <dbReference type="ChEBI" id="CHEBI:33019"/>
        <dbReference type="ChEBI" id="CHEBI:57502"/>
        <dbReference type="ChEBI" id="CHEBI:58437"/>
        <dbReference type="EC" id="2.7.7.18"/>
    </reaction>
</comment>
<dbReference type="UniPathway" id="UPA00253">
    <property type="reaction ID" value="UER00332"/>
</dbReference>
<evidence type="ECO:0000256" key="1">
    <source>
        <dbReference type="ARBA" id="ARBA00002324"/>
    </source>
</evidence>
<dbReference type="EC" id="2.7.7.18" evidence="11"/>
<evidence type="ECO:0000256" key="3">
    <source>
        <dbReference type="ARBA" id="ARBA00009014"/>
    </source>
</evidence>
<evidence type="ECO:0000256" key="4">
    <source>
        <dbReference type="ARBA" id="ARBA00022642"/>
    </source>
</evidence>
<keyword evidence="6 11" id="KW-0548">Nucleotidyltransferase</keyword>
<dbReference type="PANTHER" id="PTHR39321">
    <property type="entry name" value="NICOTINATE-NUCLEOTIDE ADENYLYLTRANSFERASE-RELATED"/>
    <property type="match status" value="1"/>
</dbReference>
<dbReference type="OrthoDB" id="5295945at2"/>
<name>A0A1N6CMY0_9SPHN</name>
<comment type="similarity">
    <text evidence="3 11">Belongs to the NadD family.</text>
</comment>
<keyword evidence="7 11" id="KW-0547">Nucleotide-binding</keyword>
<accession>A0A1N6CMY0</accession>
<dbReference type="NCBIfam" id="NF000843">
    <property type="entry name" value="PRK00071.2-2"/>
    <property type="match status" value="1"/>
</dbReference>
<evidence type="ECO:0000313" key="14">
    <source>
        <dbReference type="Proteomes" id="UP000185192"/>
    </source>
</evidence>
<dbReference type="SUPFAM" id="SSF52374">
    <property type="entry name" value="Nucleotidylyl transferase"/>
    <property type="match status" value="1"/>
</dbReference>
<dbReference type="STRING" id="1123272.SAMN02745824_0469"/>
<evidence type="ECO:0000256" key="8">
    <source>
        <dbReference type="ARBA" id="ARBA00022840"/>
    </source>
</evidence>
<keyword evidence="5 11" id="KW-0808">Transferase</keyword>
<organism evidence="13 14">
    <name type="scientific">Parasphingorhabdus marina DSM 22363</name>
    <dbReference type="NCBI Taxonomy" id="1123272"/>
    <lineage>
        <taxon>Bacteria</taxon>
        <taxon>Pseudomonadati</taxon>
        <taxon>Pseudomonadota</taxon>
        <taxon>Alphaproteobacteria</taxon>
        <taxon>Sphingomonadales</taxon>
        <taxon>Sphingomonadaceae</taxon>
        <taxon>Parasphingorhabdus</taxon>
    </lineage>
</organism>
<feature type="domain" description="Cytidyltransferase-like" evidence="12">
    <location>
        <begin position="6"/>
        <end position="185"/>
    </location>
</feature>
<dbReference type="Gene3D" id="3.40.50.620">
    <property type="entry name" value="HUPs"/>
    <property type="match status" value="1"/>
</dbReference>
<evidence type="ECO:0000256" key="10">
    <source>
        <dbReference type="ARBA" id="ARBA00048721"/>
    </source>
</evidence>
<dbReference type="AlphaFoldDB" id="A0A1N6CMY0"/>
<keyword evidence="8 11" id="KW-0067">ATP-binding</keyword>
<proteinExistence type="inferred from homology"/>
<evidence type="ECO:0000256" key="9">
    <source>
        <dbReference type="ARBA" id="ARBA00023027"/>
    </source>
</evidence>
<dbReference type="GO" id="GO:0004515">
    <property type="term" value="F:nicotinate-nucleotide adenylyltransferase activity"/>
    <property type="evidence" value="ECO:0007669"/>
    <property type="project" value="UniProtKB-UniRule"/>
</dbReference>
<keyword evidence="9 11" id="KW-0520">NAD</keyword>
<dbReference type="GO" id="GO:0005524">
    <property type="term" value="F:ATP binding"/>
    <property type="evidence" value="ECO:0007669"/>
    <property type="project" value="UniProtKB-KW"/>
</dbReference>
<dbReference type="InterPro" id="IPR004821">
    <property type="entry name" value="Cyt_trans-like"/>
</dbReference>
<dbReference type="PANTHER" id="PTHR39321:SF3">
    <property type="entry name" value="PHOSPHOPANTETHEINE ADENYLYLTRANSFERASE"/>
    <property type="match status" value="1"/>
</dbReference>
<keyword evidence="4 11" id="KW-0662">Pyridine nucleotide biosynthesis</keyword>
<dbReference type="Proteomes" id="UP000185192">
    <property type="component" value="Unassembled WGS sequence"/>
</dbReference>
<evidence type="ECO:0000313" key="13">
    <source>
        <dbReference type="EMBL" id="SIN59931.1"/>
    </source>
</evidence>
<dbReference type="CDD" id="cd02165">
    <property type="entry name" value="NMNAT"/>
    <property type="match status" value="1"/>
</dbReference>
<gene>
    <name evidence="11" type="primary">nadD</name>
    <name evidence="13" type="ORF">SAMN02745824_0469</name>
</gene>
<sequence>MKTTGLLGGSFNPAHGAHRSISLFAMQELALDELWWLVSPGNPLKEGARDMAPLHARLASAQAMARRTTIQPTAIEQVLGTRYTHDTLRALVRRYPKRQFVWIMGADNLAQFHRWKDWRKIARLLPIAVISRPGYDDDAFAAPAMAWLRRSVRPASRRLNWTNWSTPALTFLRYRPDPRSATAIRMARPHWHQEYADRCVRDAVTRRLVCPKD</sequence>
<protein>
    <recommendedName>
        <fullName evidence="11">Probable nicotinate-nucleotide adenylyltransferase</fullName>
        <ecNumber evidence="11">2.7.7.18</ecNumber>
    </recommendedName>
    <alternativeName>
        <fullName evidence="11">Deamido-NAD(+) diphosphorylase</fullName>
    </alternativeName>
    <alternativeName>
        <fullName evidence="11">Deamido-NAD(+) pyrophosphorylase</fullName>
    </alternativeName>
    <alternativeName>
        <fullName evidence="11">Nicotinate mononucleotide adenylyltransferase</fullName>
        <shortName evidence="11">NaMN adenylyltransferase</shortName>
    </alternativeName>
</protein>
<evidence type="ECO:0000256" key="2">
    <source>
        <dbReference type="ARBA" id="ARBA00005019"/>
    </source>
</evidence>
<dbReference type="Pfam" id="PF01467">
    <property type="entry name" value="CTP_transf_like"/>
    <property type="match status" value="1"/>
</dbReference>
<evidence type="ECO:0000259" key="12">
    <source>
        <dbReference type="Pfam" id="PF01467"/>
    </source>
</evidence>
<evidence type="ECO:0000256" key="11">
    <source>
        <dbReference type="HAMAP-Rule" id="MF_00244"/>
    </source>
</evidence>
<keyword evidence="14" id="KW-1185">Reference proteome</keyword>
<dbReference type="RefSeq" id="WP_074203535.1">
    <property type="nucleotide sequence ID" value="NZ_FSQW01000001.1"/>
</dbReference>
<dbReference type="GO" id="GO:0009435">
    <property type="term" value="P:NAD+ biosynthetic process"/>
    <property type="evidence" value="ECO:0007669"/>
    <property type="project" value="UniProtKB-UniRule"/>
</dbReference>
<evidence type="ECO:0000256" key="7">
    <source>
        <dbReference type="ARBA" id="ARBA00022741"/>
    </source>
</evidence>
<dbReference type="EMBL" id="FSQW01000001">
    <property type="protein sequence ID" value="SIN59931.1"/>
    <property type="molecule type" value="Genomic_DNA"/>
</dbReference>
<evidence type="ECO:0000256" key="5">
    <source>
        <dbReference type="ARBA" id="ARBA00022679"/>
    </source>
</evidence>
<comment type="pathway">
    <text evidence="2 11">Cofactor biosynthesis; NAD(+) biosynthesis; deamido-NAD(+) from nicotinate D-ribonucleotide: step 1/1.</text>
</comment>
<dbReference type="HAMAP" id="MF_00244">
    <property type="entry name" value="NaMN_adenylyltr"/>
    <property type="match status" value="1"/>
</dbReference>
<dbReference type="InterPro" id="IPR005248">
    <property type="entry name" value="NadD/NMNAT"/>
</dbReference>